<dbReference type="EC" id="3.5.1.4" evidence="2"/>
<evidence type="ECO:0000313" key="2">
    <source>
        <dbReference type="EMBL" id="MDC3422579.1"/>
    </source>
</evidence>
<dbReference type="SUPFAM" id="SSF75304">
    <property type="entry name" value="Amidase signature (AS) enzymes"/>
    <property type="match status" value="1"/>
</dbReference>
<dbReference type="Proteomes" id="UP001145072">
    <property type="component" value="Unassembled WGS sequence"/>
</dbReference>
<dbReference type="GO" id="GO:0004040">
    <property type="term" value="F:amidase activity"/>
    <property type="evidence" value="ECO:0007669"/>
    <property type="project" value="UniProtKB-EC"/>
</dbReference>
<dbReference type="PANTHER" id="PTHR46310">
    <property type="entry name" value="AMIDASE 1"/>
    <property type="match status" value="1"/>
</dbReference>
<dbReference type="NCBIfam" id="NF006169">
    <property type="entry name" value="PRK08310.1"/>
    <property type="match status" value="1"/>
</dbReference>
<dbReference type="Gene3D" id="3.90.1300.10">
    <property type="entry name" value="Amidase signature (AS) domain"/>
    <property type="match status" value="1"/>
</dbReference>
<protein>
    <submittedName>
        <fullName evidence="2">Amidase</fullName>
        <ecNumber evidence="2">3.5.1.4</ecNumber>
    </submittedName>
</protein>
<sequence length="397" mass="43620">MEDQWRAYVDEQVNVPPSAEGVLHGLTYAVKDVFNIKGYVSGAGNPDWKRTHPIPSKSHAKAIELLMHEGATLKGTTHTDELMYSLNGENYYFGTPINPKVPERIPGGSSSGSAVAVAAGLVDFALGTDTGGSVRIPSSYCGIYGFRPTHGVVPIEGVIPLAKSFDTVGWMTQTMERLVQVGRVLIRGGSKDHVIKRIIIPEDVLELIDLEFRQITNEKIDQIKEHVDKVESVRLASGGLGEWLETFRVLQGAEIWETHGAWIEKYNPTFGPGIRERFEWTKSITEAEVQGALEKQKDIQKRMQDILQDDGVVIMPTAPSSAPMLNTDGEALDSFRQRLLRMTSIAGLSGLPQVTLPLVNKDGMPIGISIIANRKSDLGLLAWTEQILNKIEKVRGG</sequence>
<dbReference type="RefSeq" id="WP_259865381.1">
    <property type="nucleotide sequence ID" value="NZ_JAMQJZ010000023.1"/>
</dbReference>
<dbReference type="InterPro" id="IPR023631">
    <property type="entry name" value="Amidase_dom"/>
</dbReference>
<dbReference type="InterPro" id="IPR036928">
    <property type="entry name" value="AS_sf"/>
</dbReference>
<name>A0A9X3WSF5_9BACI</name>
<gene>
    <name evidence="2" type="ORF">NC661_19685</name>
</gene>
<comment type="caution">
    <text evidence="2">The sequence shown here is derived from an EMBL/GenBank/DDBJ whole genome shotgun (WGS) entry which is preliminary data.</text>
</comment>
<keyword evidence="2" id="KW-0378">Hydrolase</keyword>
<dbReference type="Pfam" id="PF01425">
    <property type="entry name" value="Amidase"/>
    <property type="match status" value="2"/>
</dbReference>
<evidence type="ECO:0000259" key="1">
    <source>
        <dbReference type="Pfam" id="PF01425"/>
    </source>
</evidence>
<dbReference type="EMBL" id="JAMQJZ010000023">
    <property type="protein sequence ID" value="MDC3422579.1"/>
    <property type="molecule type" value="Genomic_DNA"/>
</dbReference>
<feature type="domain" description="Amidase" evidence="1">
    <location>
        <begin position="284"/>
        <end position="380"/>
    </location>
</feature>
<accession>A0A9X3WSF5</accession>
<dbReference type="PANTHER" id="PTHR46310:SF7">
    <property type="entry name" value="AMIDASE 1"/>
    <property type="match status" value="1"/>
</dbReference>
<reference evidence="2" key="1">
    <citation type="submission" date="2022-06" db="EMBL/GenBank/DDBJ databases">
        <title>Aquibacillus sp. a new bacterium isolated from soil saline samples.</title>
        <authorList>
            <person name="Galisteo C."/>
            <person name="De La Haba R."/>
            <person name="Sanchez-Porro C."/>
            <person name="Ventosa A."/>
        </authorList>
    </citation>
    <scope>NUCLEOTIDE SEQUENCE</scope>
    <source>
        <strain evidence="2">JCM 12387</strain>
    </source>
</reference>
<dbReference type="InterPro" id="IPR020556">
    <property type="entry name" value="Amidase_CS"/>
</dbReference>
<keyword evidence="3" id="KW-1185">Reference proteome</keyword>
<dbReference type="PROSITE" id="PS00571">
    <property type="entry name" value="AMIDASES"/>
    <property type="match status" value="1"/>
</dbReference>
<proteinExistence type="predicted"/>
<dbReference type="AlphaFoldDB" id="A0A9X3WSF5"/>
<organism evidence="2 3">
    <name type="scientific">Aquibacillus koreensis</name>
    <dbReference type="NCBI Taxonomy" id="279446"/>
    <lineage>
        <taxon>Bacteria</taxon>
        <taxon>Bacillati</taxon>
        <taxon>Bacillota</taxon>
        <taxon>Bacilli</taxon>
        <taxon>Bacillales</taxon>
        <taxon>Bacillaceae</taxon>
        <taxon>Aquibacillus</taxon>
    </lineage>
</organism>
<feature type="domain" description="Amidase" evidence="1">
    <location>
        <begin position="8"/>
        <end position="191"/>
    </location>
</feature>
<evidence type="ECO:0000313" key="3">
    <source>
        <dbReference type="Proteomes" id="UP001145072"/>
    </source>
</evidence>